<dbReference type="Proteomes" id="UP000199051">
    <property type="component" value="Unassembled WGS sequence"/>
</dbReference>
<evidence type="ECO:0000313" key="2">
    <source>
        <dbReference type="EMBL" id="SES18564.1"/>
    </source>
</evidence>
<accession>A0A1H9VAV9</accession>
<organism evidence="2 3">
    <name type="scientific">Actinokineospora terrae</name>
    <dbReference type="NCBI Taxonomy" id="155974"/>
    <lineage>
        <taxon>Bacteria</taxon>
        <taxon>Bacillati</taxon>
        <taxon>Actinomycetota</taxon>
        <taxon>Actinomycetes</taxon>
        <taxon>Pseudonocardiales</taxon>
        <taxon>Pseudonocardiaceae</taxon>
        <taxon>Actinokineospora</taxon>
    </lineage>
</organism>
<name>A0A1H9VAV9_9PSEU</name>
<dbReference type="PANTHER" id="PTHR46233">
    <property type="entry name" value="HYDROXYACYLGLUTATHIONE HYDROLASE GLOC"/>
    <property type="match status" value="1"/>
</dbReference>
<dbReference type="CDD" id="cd06262">
    <property type="entry name" value="metallo-hydrolase-like_MBL-fold"/>
    <property type="match status" value="1"/>
</dbReference>
<dbReference type="RefSeq" id="WP_092780469.1">
    <property type="nucleotide sequence ID" value="NZ_FOGI01000008.1"/>
</dbReference>
<dbReference type="AlphaFoldDB" id="A0A1H9VAV9"/>
<dbReference type="Pfam" id="PF00753">
    <property type="entry name" value="Lactamase_B"/>
    <property type="match status" value="1"/>
</dbReference>
<dbReference type="InterPro" id="IPR051453">
    <property type="entry name" value="MBL_Glyoxalase_II"/>
</dbReference>
<dbReference type="STRING" id="155974.SAMN04487818_108198"/>
<dbReference type="PANTHER" id="PTHR46233:SF1">
    <property type="entry name" value="CONSERVED PROTEIN"/>
    <property type="match status" value="1"/>
</dbReference>
<dbReference type="EMBL" id="FOGI01000008">
    <property type="protein sequence ID" value="SES18564.1"/>
    <property type="molecule type" value="Genomic_DNA"/>
</dbReference>
<dbReference type="SUPFAM" id="SSF56281">
    <property type="entry name" value="Metallo-hydrolase/oxidoreductase"/>
    <property type="match status" value="1"/>
</dbReference>
<evidence type="ECO:0000259" key="1">
    <source>
        <dbReference type="SMART" id="SM00849"/>
    </source>
</evidence>
<dbReference type="Gene3D" id="3.60.15.10">
    <property type="entry name" value="Ribonuclease Z/Hydroxyacylglutathione hydrolase-like"/>
    <property type="match status" value="1"/>
</dbReference>
<feature type="domain" description="Metallo-beta-lactamase" evidence="1">
    <location>
        <begin position="36"/>
        <end position="204"/>
    </location>
</feature>
<reference evidence="3" key="1">
    <citation type="submission" date="2016-10" db="EMBL/GenBank/DDBJ databases">
        <authorList>
            <person name="Varghese N."/>
            <person name="Submissions S."/>
        </authorList>
    </citation>
    <scope>NUCLEOTIDE SEQUENCE [LARGE SCALE GENOMIC DNA]</scope>
    <source>
        <strain evidence="3">DSM 44260</strain>
    </source>
</reference>
<dbReference type="SMART" id="SM00849">
    <property type="entry name" value="Lactamase_B"/>
    <property type="match status" value="1"/>
</dbReference>
<gene>
    <name evidence="2" type="ORF">SAMN04487818_108198</name>
</gene>
<keyword evidence="3" id="KW-1185">Reference proteome</keyword>
<sequence length="225" mass="24219">MDLVDDYTGHVEPGGAASRRTLPALTITKLSVGPMDNNAYLLTCRATREALLVDAANDPQRLSDLIGYGQDRPTLRTIVTTHQHADHWQGLGATAGAFGANTIAHPLDADPLPVPPDVLVEHGDTIPVGEVTLEVIHLRGHTPGSIALLYRDPTGTPHLFTGDSLFPGGVGKTSSPENFTSLLNDVESRIFANLPDPTWFYPGHGDDSTLGDQRPHLADWRARGW</sequence>
<evidence type="ECO:0000313" key="3">
    <source>
        <dbReference type="Proteomes" id="UP000199051"/>
    </source>
</evidence>
<protein>
    <submittedName>
        <fullName evidence="2">Glyoxylase, beta-lactamase superfamily II</fullName>
    </submittedName>
</protein>
<dbReference type="InterPro" id="IPR036866">
    <property type="entry name" value="RibonucZ/Hydroxyglut_hydro"/>
</dbReference>
<dbReference type="InterPro" id="IPR001279">
    <property type="entry name" value="Metallo-B-lactamas"/>
</dbReference>
<proteinExistence type="predicted"/>